<accession>A0A6V7XUV5</accession>
<protein>
    <submittedName>
        <fullName evidence="1">Uncharacterized protein</fullName>
    </submittedName>
</protein>
<gene>
    <name evidence="1" type="ORF">MENT_LOCUS56113</name>
</gene>
<dbReference type="Proteomes" id="UP000580250">
    <property type="component" value="Unassembled WGS sequence"/>
</dbReference>
<evidence type="ECO:0000313" key="1">
    <source>
        <dbReference type="EMBL" id="CAD2202477.1"/>
    </source>
</evidence>
<comment type="caution">
    <text evidence="1">The sequence shown here is derived from an EMBL/GenBank/DDBJ whole genome shotgun (WGS) entry which is preliminary data.</text>
</comment>
<organism evidence="1 2">
    <name type="scientific">Meloidogyne enterolobii</name>
    <name type="common">Root-knot nematode worm</name>
    <name type="synonym">Meloidogyne mayaguensis</name>
    <dbReference type="NCBI Taxonomy" id="390850"/>
    <lineage>
        <taxon>Eukaryota</taxon>
        <taxon>Metazoa</taxon>
        <taxon>Ecdysozoa</taxon>
        <taxon>Nematoda</taxon>
        <taxon>Chromadorea</taxon>
        <taxon>Rhabditida</taxon>
        <taxon>Tylenchina</taxon>
        <taxon>Tylenchomorpha</taxon>
        <taxon>Tylenchoidea</taxon>
        <taxon>Meloidogynidae</taxon>
        <taxon>Meloidogyninae</taxon>
        <taxon>Meloidogyne</taxon>
    </lineage>
</organism>
<dbReference type="AlphaFoldDB" id="A0A6V7XUV5"/>
<reference evidence="1 2" key="1">
    <citation type="submission" date="2020-08" db="EMBL/GenBank/DDBJ databases">
        <authorList>
            <person name="Koutsovoulos G."/>
            <person name="Danchin GJ E."/>
        </authorList>
    </citation>
    <scope>NUCLEOTIDE SEQUENCE [LARGE SCALE GENOMIC DNA]</scope>
</reference>
<name>A0A6V7XUV5_MELEN</name>
<evidence type="ECO:0000313" key="2">
    <source>
        <dbReference type="Proteomes" id="UP000580250"/>
    </source>
</evidence>
<proteinExistence type="predicted"/>
<dbReference type="EMBL" id="CAJEWN010002204">
    <property type="protein sequence ID" value="CAD2202477.1"/>
    <property type="molecule type" value="Genomic_DNA"/>
</dbReference>
<sequence>MVLYNYNDSLSKCLANCSDFELMNTNILTLAFNDNDMPLGVYHIGSCIREEEKVYSLVVGSFRAVSCSYSSLCFKHKIDISQEFIKLNFHMNTFPHLIEEEKSIYCYPHLETDQRSEELITVKAWKIINVGDNSDESLIGKRLIVLHLLPNYIFPSCIKNGTINEEEKMDIPRCSFAIEFVSLVANLL</sequence>